<evidence type="ECO:0000259" key="3">
    <source>
        <dbReference type="Pfam" id="PF10170"/>
    </source>
</evidence>
<dbReference type="PANTHER" id="PTHR31849">
    <property type="entry name" value="CYSTEINE-RICH PDF MOTIF DOMAIN-CONTAINING PROTEIN 1"/>
    <property type="match status" value="1"/>
</dbReference>
<dbReference type="OrthoDB" id="191995at2759"/>
<dbReference type="Pfam" id="PF10170">
    <property type="entry name" value="C6_DPF"/>
    <property type="match status" value="1"/>
</dbReference>
<protein>
    <recommendedName>
        <fullName evidence="2">Cysteine-rich DPF motif domain-containing protein 1</fullName>
    </recommendedName>
</protein>
<dbReference type="InterPro" id="IPR042426">
    <property type="entry name" value="CDPF1"/>
</dbReference>
<evidence type="ECO:0000256" key="1">
    <source>
        <dbReference type="ARBA" id="ARBA00007917"/>
    </source>
</evidence>
<dbReference type="InterPro" id="IPR018785">
    <property type="entry name" value="CDPF1_dom"/>
</dbReference>
<proteinExistence type="inferred from homology"/>
<dbReference type="PANTHER" id="PTHR31849:SF1">
    <property type="entry name" value="CYSTEINE-RICH DPF MOTIF DOMAIN-CONTAINING PROTEIN 1"/>
    <property type="match status" value="1"/>
</dbReference>
<dbReference type="Proteomes" id="UP000612055">
    <property type="component" value="Unassembled WGS sequence"/>
</dbReference>
<sequence>MAVDPFAVRARPLFLGAPCSLCARPVCTGDACSVFYAKRFCADCARANVAAFPPAVLKASAKVFGSAAPPGAASYSNRTFLSVATLWI</sequence>
<feature type="domain" description="Cysteine-rich DPF motif" evidence="3">
    <location>
        <begin position="2"/>
        <end position="57"/>
    </location>
</feature>
<comment type="similarity">
    <text evidence="1">Belongs to the CDPF1 family.</text>
</comment>
<comment type="caution">
    <text evidence="4">The sequence shown here is derived from an EMBL/GenBank/DDBJ whole genome shotgun (WGS) entry which is preliminary data.</text>
</comment>
<dbReference type="EMBL" id="JAEHOE010000119">
    <property type="protein sequence ID" value="KAG2486011.1"/>
    <property type="molecule type" value="Genomic_DNA"/>
</dbReference>
<evidence type="ECO:0000313" key="5">
    <source>
        <dbReference type="Proteomes" id="UP000612055"/>
    </source>
</evidence>
<evidence type="ECO:0000313" key="4">
    <source>
        <dbReference type="EMBL" id="KAG2486011.1"/>
    </source>
</evidence>
<evidence type="ECO:0000256" key="2">
    <source>
        <dbReference type="ARBA" id="ARBA00014801"/>
    </source>
</evidence>
<reference evidence="4" key="1">
    <citation type="journal article" date="2020" name="bioRxiv">
        <title>Comparative genomics of Chlamydomonas.</title>
        <authorList>
            <person name="Craig R.J."/>
            <person name="Hasan A.R."/>
            <person name="Ness R.W."/>
            <person name="Keightley P.D."/>
        </authorList>
    </citation>
    <scope>NUCLEOTIDE SEQUENCE</scope>
    <source>
        <strain evidence="4">CCAP 11/70</strain>
    </source>
</reference>
<organism evidence="4 5">
    <name type="scientific">Edaphochlamys debaryana</name>
    <dbReference type="NCBI Taxonomy" id="47281"/>
    <lineage>
        <taxon>Eukaryota</taxon>
        <taxon>Viridiplantae</taxon>
        <taxon>Chlorophyta</taxon>
        <taxon>core chlorophytes</taxon>
        <taxon>Chlorophyceae</taxon>
        <taxon>CS clade</taxon>
        <taxon>Chlamydomonadales</taxon>
        <taxon>Chlamydomonadales incertae sedis</taxon>
        <taxon>Edaphochlamys</taxon>
    </lineage>
</organism>
<dbReference type="AlphaFoldDB" id="A0A836BR24"/>
<name>A0A836BR24_9CHLO</name>
<gene>
    <name evidence="4" type="ORF">HYH03_015324</name>
</gene>
<dbReference type="PRINTS" id="PR01995">
    <property type="entry name" value="UPF0595"/>
</dbReference>
<keyword evidence="5" id="KW-1185">Reference proteome</keyword>
<accession>A0A836BR24</accession>